<dbReference type="InterPro" id="IPR013201">
    <property type="entry name" value="Prot_inhib_I29"/>
</dbReference>
<protein>
    <submittedName>
        <fullName evidence="2">Putative cathepsin l</fullName>
    </submittedName>
</protein>
<dbReference type="FunFam" id="1.10.287.2250:FF:000003">
    <property type="entry name" value="Cathepsin L"/>
    <property type="match status" value="1"/>
</dbReference>
<proteinExistence type="predicted"/>
<evidence type="ECO:0000313" key="2">
    <source>
        <dbReference type="EMBL" id="JAV18665.1"/>
    </source>
</evidence>
<name>A0A1L8EJ41_HAEIR</name>
<dbReference type="AlphaFoldDB" id="A0A1L8EJ41"/>
<organism evidence="2">
    <name type="scientific">Haematobia irritans</name>
    <name type="common">Horn fly</name>
    <name type="synonym">Conops irritans</name>
    <dbReference type="NCBI Taxonomy" id="7368"/>
    <lineage>
        <taxon>Eukaryota</taxon>
        <taxon>Metazoa</taxon>
        <taxon>Ecdysozoa</taxon>
        <taxon>Arthropoda</taxon>
        <taxon>Hexapoda</taxon>
        <taxon>Insecta</taxon>
        <taxon>Pterygota</taxon>
        <taxon>Neoptera</taxon>
        <taxon>Endopterygota</taxon>
        <taxon>Diptera</taxon>
        <taxon>Brachycera</taxon>
        <taxon>Muscomorpha</taxon>
        <taxon>Muscoidea</taxon>
        <taxon>Muscidae</taxon>
        <taxon>Haematobia</taxon>
    </lineage>
</organism>
<dbReference type="EMBL" id="GFDG01000134">
    <property type="protein sequence ID" value="JAV18665.1"/>
    <property type="molecule type" value="Transcribed_RNA"/>
</dbReference>
<feature type="domain" description="Cathepsin propeptide inhibitor" evidence="1">
    <location>
        <begin position="9"/>
        <end position="69"/>
    </location>
</feature>
<reference evidence="2" key="1">
    <citation type="submission" date="2017-01" db="EMBL/GenBank/DDBJ databases">
        <title>An insight into the sialome and mialome of the horn fly, Haematobia irritans.</title>
        <authorList>
            <person name="Breijo M."/>
            <person name="Boiani M."/>
            <person name="Ures X."/>
            <person name="Rocha S."/>
            <person name="Sequeira M."/>
            <person name="Ribeiro J.M."/>
        </authorList>
    </citation>
    <scope>NUCLEOTIDE SEQUENCE</scope>
</reference>
<dbReference type="InterPro" id="IPR038765">
    <property type="entry name" value="Papain-like_cys_pep_sf"/>
</dbReference>
<evidence type="ECO:0000259" key="1">
    <source>
        <dbReference type="SMART" id="SM00848"/>
    </source>
</evidence>
<dbReference type="Gene3D" id="1.10.287.2250">
    <property type="match status" value="1"/>
</dbReference>
<dbReference type="Pfam" id="PF08246">
    <property type="entry name" value="Inhibitor_I29"/>
    <property type="match status" value="1"/>
</dbReference>
<dbReference type="SMART" id="SM00848">
    <property type="entry name" value="Inhibitor_I29"/>
    <property type="match status" value="1"/>
</dbReference>
<accession>A0A1L8EJ41</accession>
<sequence length="86" mass="10072">MANVTDQEWEDFKKQFNKNYADEAEDKMRREIFGKSKVRIEEHNKKFENGEVGYSMGINHMADCTEEEMSRRCGKRVVPTKPPTAV</sequence>
<dbReference type="SUPFAM" id="SSF54001">
    <property type="entry name" value="Cysteine proteinases"/>
    <property type="match status" value="1"/>
</dbReference>